<evidence type="ECO:0000256" key="1">
    <source>
        <dbReference type="SAM" id="MobiDB-lite"/>
    </source>
</evidence>
<comment type="caution">
    <text evidence="2">The sequence shown here is derived from an EMBL/GenBank/DDBJ whole genome shotgun (WGS) entry which is preliminary data.</text>
</comment>
<proteinExistence type="predicted"/>
<sequence>MHKKADAFERYGDAAVLQTLVEALPQVAGKAAEPLAAVDELTATSTDGAGQLPRTVADNAAQGVEPLSSTTGVDPARLLQRLARRGTPAPLRAGRAGQRQGRRHRVTA</sequence>
<dbReference type="AlphaFoldDB" id="A0A7W7PUL7"/>
<organism evidence="2 3">
    <name type="scientific">Streptomyces griseomycini</name>
    <dbReference type="NCBI Taxonomy" id="66895"/>
    <lineage>
        <taxon>Bacteria</taxon>
        <taxon>Bacillati</taxon>
        <taxon>Actinomycetota</taxon>
        <taxon>Actinomycetes</taxon>
        <taxon>Kitasatosporales</taxon>
        <taxon>Streptomycetaceae</taxon>
        <taxon>Streptomyces</taxon>
    </lineage>
</organism>
<gene>
    <name evidence="2" type="ORF">FHS37_005674</name>
</gene>
<protein>
    <submittedName>
        <fullName evidence="2">Membrane protein YqiK</fullName>
    </submittedName>
</protein>
<dbReference type="EMBL" id="JACHJI010000011">
    <property type="protein sequence ID" value="MBB4901586.1"/>
    <property type="molecule type" value="Genomic_DNA"/>
</dbReference>
<evidence type="ECO:0000313" key="2">
    <source>
        <dbReference type="EMBL" id="MBB4901586.1"/>
    </source>
</evidence>
<name>A0A7W7PUL7_9ACTN</name>
<accession>A0A7W7PUL7</accession>
<evidence type="ECO:0000313" key="3">
    <source>
        <dbReference type="Proteomes" id="UP000579523"/>
    </source>
</evidence>
<feature type="region of interest" description="Disordered" evidence="1">
    <location>
        <begin position="83"/>
        <end position="108"/>
    </location>
</feature>
<reference evidence="2 3" key="1">
    <citation type="submission" date="2020-08" db="EMBL/GenBank/DDBJ databases">
        <title>Genomic Encyclopedia of Type Strains, Phase III (KMG-III): the genomes of soil and plant-associated and newly described type strains.</title>
        <authorList>
            <person name="Whitman W."/>
        </authorList>
    </citation>
    <scope>NUCLEOTIDE SEQUENCE [LARGE SCALE GENOMIC DNA]</scope>
    <source>
        <strain evidence="2 3">CECT 3273</strain>
    </source>
</reference>
<keyword evidence="3" id="KW-1185">Reference proteome</keyword>
<dbReference type="Proteomes" id="UP000579523">
    <property type="component" value="Unassembled WGS sequence"/>
</dbReference>